<proteinExistence type="predicted"/>
<dbReference type="NCBIfam" id="TIGR01891">
    <property type="entry name" value="amidohydrolases"/>
    <property type="match status" value="1"/>
</dbReference>
<dbReference type="SUPFAM" id="SSF53187">
    <property type="entry name" value="Zn-dependent exopeptidases"/>
    <property type="match status" value="1"/>
</dbReference>
<dbReference type="SUPFAM" id="SSF55031">
    <property type="entry name" value="Bacterial exopeptidase dimerisation domain"/>
    <property type="match status" value="1"/>
</dbReference>
<name>A0ABV5AFY2_9BACL</name>
<dbReference type="PANTHER" id="PTHR11014">
    <property type="entry name" value="PEPTIDASE M20 FAMILY MEMBER"/>
    <property type="match status" value="1"/>
</dbReference>
<dbReference type="InterPro" id="IPR011650">
    <property type="entry name" value="Peptidase_M20_dimer"/>
</dbReference>
<sequence length="395" mass="43086">MALNVLSIDSMVQSVEEDVIAWRRHLHEHPEVSFQERETAQFVYDLLSTFPHLALTRPTPTSVVARLSGARPGKTLALRADMDALPIHEENDVTYRSQKVGVMHACGHDGHTAMLLGAAKVLAERQADIAGDILFVFQHAEELLPGGAAELVEQGVLDGVDAVVGQHLWQPLATQTIGVRAGALMASPDTFYMTILGRGGHAAQPHLNVDPIAIGAQVVTNLQHVASRLTDPLEPFVLSVTKFIGGTADNVTPGAVELCGTVRTFREELRDEAAAWMERIVRGITEAHGASYTFRYEKGYRPVLNDEQLTAFVQEALVEAFGEDNVTTTDPTMGGEDFSAYQMVAPGTFFFTGIHNEEKGVTFPHHHPRFDIDEDALRVGVKAFLAIAFRFAAAE</sequence>
<dbReference type="RefSeq" id="WP_275476626.1">
    <property type="nucleotide sequence ID" value="NZ_CP162940.1"/>
</dbReference>
<keyword evidence="3" id="KW-1185">Reference proteome</keyword>
<comment type="caution">
    <text evidence="2">The sequence shown here is derived from an EMBL/GenBank/DDBJ whole genome shotgun (WGS) entry which is preliminary data.</text>
</comment>
<dbReference type="Pfam" id="PF01546">
    <property type="entry name" value="Peptidase_M20"/>
    <property type="match status" value="1"/>
</dbReference>
<organism evidence="2 3">
    <name type="scientific">Alicyclobacillus fastidiosus</name>
    <dbReference type="NCBI Taxonomy" id="392011"/>
    <lineage>
        <taxon>Bacteria</taxon>
        <taxon>Bacillati</taxon>
        <taxon>Bacillota</taxon>
        <taxon>Bacilli</taxon>
        <taxon>Bacillales</taxon>
        <taxon>Alicyclobacillaceae</taxon>
        <taxon>Alicyclobacillus</taxon>
    </lineage>
</organism>
<accession>A0ABV5AFY2</accession>
<dbReference type="EMBL" id="JBDXSU010000009">
    <property type="protein sequence ID" value="MFB5191173.1"/>
    <property type="molecule type" value="Genomic_DNA"/>
</dbReference>
<evidence type="ECO:0000259" key="1">
    <source>
        <dbReference type="Pfam" id="PF07687"/>
    </source>
</evidence>
<evidence type="ECO:0000313" key="3">
    <source>
        <dbReference type="Proteomes" id="UP001579974"/>
    </source>
</evidence>
<gene>
    <name evidence="2" type="ORF">KKP3000_004677</name>
</gene>
<dbReference type="PIRSF" id="PIRSF005962">
    <property type="entry name" value="Pept_M20D_amidohydro"/>
    <property type="match status" value="1"/>
</dbReference>
<dbReference type="Gene3D" id="3.40.630.10">
    <property type="entry name" value="Zn peptidases"/>
    <property type="match status" value="1"/>
</dbReference>
<dbReference type="Proteomes" id="UP001579974">
    <property type="component" value="Unassembled WGS sequence"/>
</dbReference>
<feature type="domain" description="Peptidase M20 dimerisation" evidence="1">
    <location>
        <begin position="191"/>
        <end position="282"/>
    </location>
</feature>
<dbReference type="InterPro" id="IPR017439">
    <property type="entry name" value="Amidohydrolase"/>
</dbReference>
<evidence type="ECO:0000313" key="2">
    <source>
        <dbReference type="EMBL" id="MFB5191173.1"/>
    </source>
</evidence>
<protein>
    <submittedName>
        <fullName evidence="2">Amidohydrolase</fullName>
    </submittedName>
</protein>
<reference evidence="2 3" key="1">
    <citation type="journal article" date="2024" name="Int. J. Mol. Sci.">
        <title>Exploration of Alicyclobacillus spp. Genome in Search of Antibiotic Resistance.</title>
        <authorList>
            <person name="Bucka-Kolendo J."/>
            <person name="Kiousi D.E."/>
            <person name="Dekowska A."/>
            <person name="Mikolajczuk-Szczyrba A."/>
            <person name="Karadedos D.M."/>
            <person name="Michael P."/>
            <person name="Galanis A."/>
            <person name="Sokolowska B."/>
        </authorList>
    </citation>
    <scope>NUCLEOTIDE SEQUENCE [LARGE SCALE GENOMIC DNA]</scope>
    <source>
        <strain evidence="2 3">KKP 3000</strain>
    </source>
</reference>
<dbReference type="InterPro" id="IPR002933">
    <property type="entry name" value="Peptidase_M20"/>
</dbReference>
<dbReference type="Pfam" id="PF07687">
    <property type="entry name" value="M20_dimer"/>
    <property type="match status" value="1"/>
</dbReference>
<dbReference type="Gene3D" id="3.30.70.360">
    <property type="match status" value="1"/>
</dbReference>
<dbReference type="PANTHER" id="PTHR11014:SF63">
    <property type="entry name" value="METALLOPEPTIDASE, PUTATIVE (AFU_ORTHOLOGUE AFUA_6G09600)-RELATED"/>
    <property type="match status" value="1"/>
</dbReference>
<dbReference type="InterPro" id="IPR036264">
    <property type="entry name" value="Bact_exopeptidase_dim_dom"/>
</dbReference>